<accession>A0A9X3S6U2</accession>
<protein>
    <submittedName>
        <fullName evidence="2">Cyclase family protein</fullName>
    </submittedName>
</protein>
<sequence>MRARNLATGAAAAALAVGAYAVGANQSTPVATAQNGTQVNLWKTYSDVLTKARYISLNHVLTPTMPVWKGFGPSTFSPTVDPATKQPYTYEKEGFAATHYDISTDQFGTQLDPPAHWAPEYAGIDELPATFAVRPLVVISIVDQVKKKGDYHLQVADIQKWEKANGRIPEGSVVMVRSDWSKKWTSDPKKAAALAADPVFPGVSLDAIKFLQLKRHILFHGHEPLDTDTTPTLEGESWLMHHGYTQAEGVDNLDKVPETGCLVSIGFPRFKGGTGGLASFTAICPPGVKGEKISRADAPLKKFSSPLHWDDATGTRVR</sequence>
<feature type="signal peptide" evidence="1">
    <location>
        <begin position="1"/>
        <end position="21"/>
    </location>
</feature>
<evidence type="ECO:0000313" key="3">
    <source>
        <dbReference type="Proteomes" id="UP001149140"/>
    </source>
</evidence>
<evidence type="ECO:0000313" key="2">
    <source>
        <dbReference type="EMBL" id="MDA0162853.1"/>
    </source>
</evidence>
<dbReference type="InterPro" id="IPR037175">
    <property type="entry name" value="KFase_sf"/>
</dbReference>
<dbReference type="RefSeq" id="WP_270042093.1">
    <property type="nucleotide sequence ID" value="NZ_JAPDOD010000021.1"/>
</dbReference>
<name>A0A9X3S6U2_9ACTN</name>
<dbReference type="EMBL" id="JAPDOD010000021">
    <property type="protein sequence ID" value="MDA0162853.1"/>
    <property type="molecule type" value="Genomic_DNA"/>
</dbReference>
<proteinExistence type="predicted"/>
<dbReference type="Proteomes" id="UP001149140">
    <property type="component" value="Unassembled WGS sequence"/>
</dbReference>
<dbReference type="Pfam" id="PF04199">
    <property type="entry name" value="Cyclase"/>
    <property type="match status" value="1"/>
</dbReference>
<dbReference type="PANTHER" id="PTHR43564:SF2">
    <property type="entry name" value="BLR6059 PROTEIN"/>
    <property type="match status" value="1"/>
</dbReference>
<dbReference type="PANTHER" id="PTHR43564">
    <property type="entry name" value="KYNURENINE FORMAMIDASE-LIKE PROTEIN"/>
    <property type="match status" value="1"/>
</dbReference>
<evidence type="ECO:0000256" key="1">
    <source>
        <dbReference type="SAM" id="SignalP"/>
    </source>
</evidence>
<reference evidence="2" key="1">
    <citation type="submission" date="2022-10" db="EMBL/GenBank/DDBJ databases">
        <title>The WGS of Solirubrobacter ginsenosidimutans DSM 21036.</title>
        <authorList>
            <person name="Jiang Z."/>
        </authorList>
    </citation>
    <scope>NUCLEOTIDE SEQUENCE</scope>
    <source>
        <strain evidence="2">DSM 21036</strain>
    </source>
</reference>
<dbReference type="GO" id="GO:0004061">
    <property type="term" value="F:arylformamidase activity"/>
    <property type="evidence" value="ECO:0007669"/>
    <property type="project" value="InterPro"/>
</dbReference>
<dbReference type="InterPro" id="IPR007325">
    <property type="entry name" value="KFase/CYL"/>
</dbReference>
<keyword evidence="3" id="KW-1185">Reference proteome</keyword>
<comment type="caution">
    <text evidence="2">The sequence shown here is derived from an EMBL/GenBank/DDBJ whole genome shotgun (WGS) entry which is preliminary data.</text>
</comment>
<organism evidence="2 3">
    <name type="scientific">Solirubrobacter ginsenosidimutans</name>
    <dbReference type="NCBI Taxonomy" id="490573"/>
    <lineage>
        <taxon>Bacteria</taxon>
        <taxon>Bacillati</taxon>
        <taxon>Actinomycetota</taxon>
        <taxon>Thermoleophilia</taxon>
        <taxon>Solirubrobacterales</taxon>
        <taxon>Solirubrobacteraceae</taxon>
        <taxon>Solirubrobacter</taxon>
    </lineage>
</organism>
<gene>
    <name evidence="2" type="ORF">OM076_21445</name>
</gene>
<dbReference type="Gene3D" id="3.50.30.50">
    <property type="entry name" value="Putative cyclase"/>
    <property type="match status" value="1"/>
</dbReference>
<dbReference type="GO" id="GO:0019441">
    <property type="term" value="P:L-tryptophan catabolic process to kynurenine"/>
    <property type="evidence" value="ECO:0007669"/>
    <property type="project" value="InterPro"/>
</dbReference>
<feature type="chain" id="PRO_5040757037" evidence="1">
    <location>
        <begin position="22"/>
        <end position="318"/>
    </location>
</feature>
<dbReference type="AlphaFoldDB" id="A0A9X3S6U2"/>
<keyword evidence="1" id="KW-0732">Signal</keyword>
<dbReference type="SUPFAM" id="SSF102198">
    <property type="entry name" value="Putative cyclase"/>
    <property type="match status" value="1"/>
</dbReference>